<dbReference type="OrthoDB" id="5425130at2759"/>
<evidence type="ECO:0000256" key="1">
    <source>
        <dbReference type="SAM" id="MobiDB-lite"/>
    </source>
</evidence>
<feature type="compositionally biased region" description="Acidic residues" evidence="1">
    <location>
        <begin position="127"/>
        <end position="137"/>
    </location>
</feature>
<feature type="compositionally biased region" description="Pro residues" evidence="1">
    <location>
        <begin position="32"/>
        <end position="50"/>
    </location>
</feature>
<feature type="compositionally biased region" description="Basic and acidic residues" evidence="1">
    <location>
        <begin position="1"/>
        <end position="10"/>
    </location>
</feature>
<feature type="compositionally biased region" description="Basic and acidic residues" evidence="1">
    <location>
        <begin position="86"/>
        <end position="103"/>
    </location>
</feature>
<feature type="region of interest" description="Disordered" evidence="1">
    <location>
        <begin position="1"/>
        <end position="162"/>
    </location>
</feature>
<protein>
    <submittedName>
        <fullName evidence="2">Uncharacterized protein</fullName>
    </submittedName>
</protein>
<gene>
    <name evidence="2" type="ORF">MPDQ_004096</name>
</gene>
<evidence type="ECO:0000313" key="3">
    <source>
        <dbReference type="Proteomes" id="UP000319663"/>
    </source>
</evidence>
<dbReference type="STRING" id="5098.A0A507R1J7"/>
<dbReference type="Proteomes" id="UP000319663">
    <property type="component" value="Unassembled WGS sequence"/>
</dbReference>
<proteinExistence type="predicted"/>
<comment type="caution">
    <text evidence="2">The sequence shown here is derived from an EMBL/GenBank/DDBJ whole genome shotgun (WGS) entry which is preliminary data.</text>
</comment>
<name>A0A507R1J7_MONPU</name>
<dbReference type="EMBL" id="VIFY01000026">
    <property type="protein sequence ID" value="TQB74865.1"/>
    <property type="molecule type" value="Genomic_DNA"/>
</dbReference>
<dbReference type="AlphaFoldDB" id="A0A507R1J7"/>
<keyword evidence="3" id="KW-1185">Reference proteome</keyword>
<evidence type="ECO:0000313" key="2">
    <source>
        <dbReference type="EMBL" id="TQB74865.1"/>
    </source>
</evidence>
<sequence>MAILDSEKLPRGLRMPSLSAMKSKKALQKKAPPMPEPPAQEPAPSPPSAFPPRNNGPSGSLEQPIQLPAPSGPLPDLPTFSASQKSADRPPVDRPPMNRHDQGYVEIPRPVRMPGKPPISTATSPPEGEEPLEDFIPDPEYSSPQLDTDIPSPREQVEPDPEPLTPPEMVEIAAPLAKVHFACYQDHRSMPISRNAWYSTPCMACHKQDREIRHRCVFCSLRICSGCFETLQKCQNRSLAQLVESLQ</sequence>
<organism evidence="2 3">
    <name type="scientific">Monascus purpureus</name>
    <name type="common">Red mold</name>
    <name type="synonym">Monascus anka</name>
    <dbReference type="NCBI Taxonomy" id="5098"/>
    <lineage>
        <taxon>Eukaryota</taxon>
        <taxon>Fungi</taxon>
        <taxon>Dikarya</taxon>
        <taxon>Ascomycota</taxon>
        <taxon>Pezizomycotina</taxon>
        <taxon>Eurotiomycetes</taxon>
        <taxon>Eurotiomycetidae</taxon>
        <taxon>Eurotiales</taxon>
        <taxon>Aspergillaceae</taxon>
        <taxon>Monascus</taxon>
    </lineage>
</organism>
<reference evidence="2 3" key="1">
    <citation type="submission" date="2019-06" db="EMBL/GenBank/DDBJ databases">
        <title>Wine fermentation using esterase from Monascus purpureus.</title>
        <authorList>
            <person name="Geng C."/>
            <person name="Zhang Y."/>
        </authorList>
    </citation>
    <scope>NUCLEOTIDE SEQUENCE [LARGE SCALE GENOMIC DNA]</scope>
    <source>
        <strain evidence="2">HQ1</strain>
    </source>
</reference>
<accession>A0A507R1J7</accession>